<dbReference type="Proteomes" id="UP001497623">
    <property type="component" value="Unassembled WGS sequence"/>
</dbReference>
<protein>
    <submittedName>
        <fullName evidence="1">Uncharacterized protein</fullName>
    </submittedName>
</protein>
<reference evidence="1 2" key="1">
    <citation type="submission" date="2024-05" db="EMBL/GenBank/DDBJ databases">
        <authorList>
            <person name="Wallberg A."/>
        </authorList>
    </citation>
    <scope>NUCLEOTIDE SEQUENCE [LARGE SCALE GENOMIC DNA]</scope>
</reference>
<sequence>TCALIDHACGDDSYNKGVCRVGSACNPGETEYQAKFCSGDSCRCCGPPVTCLLIGNTCGENKDGVCRVGTCNPGEIETHDTIFCSGDSCSCCVSKVPTTPPAPTNTSTPPGTCALIGKSCGEHSDGLCRYGLCNYDETECYDNSCSGANCRCCVPP</sequence>
<comment type="caution">
    <text evidence="1">The sequence shown here is derived from an EMBL/GenBank/DDBJ whole genome shotgun (WGS) entry which is preliminary data.</text>
</comment>
<feature type="non-terminal residue" evidence="1">
    <location>
        <position position="1"/>
    </location>
</feature>
<dbReference type="EMBL" id="CAXKWB010002648">
    <property type="protein sequence ID" value="CAL4067342.1"/>
    <property type="molecule type" value="Genomic_DNA"/>
</dbReference>
<feature type="non-terminal residue" evidence="1">
    <location>
        <position position="156"/>
    </location>
</feature>
<gene>
    <name evidence="1" type="ORF">MNOR_LOCUS6418</name>
</gene>
<organism evidence="1 2">
    <name type="scientific">Meganyctiphanes norvegica</name>
    <name type="common">Northern krill</name>
    <name type="synonym">Thysanopoda norvegica</name>
    <dbReference type="NCBI Taxonomy" id="48144"/>
    <lineage>
        <taxon>Eukaryota</taxon>
        <taxon>Metazoa</taxon>
        <taxon>Ecdysozoa</taxon>
        <taxon>Arthropoda</taxon>
        <taxon>Crustacea</taxon>
        <taxon>Multicrustacea</taxon>
        <taxon>Malacostraca</taxon>
        <taxon>Eumalacostraca</taxon>
        <taxon>Eucarida</taxon>
        <taxon>Euphausiacea</taxon>
        <taxon>Euphausiidae</taxon>
        <taxon>Meganyctiphanes</taxon>
    </lineage>
</organism>
<evidence type="ECO:0000313" key="1">
    <source>
        <dbReference type="EMBL" id="CAL4067342.1"/>
    </source>
</evidence>
<proteinExistence type="predicted"/>
<dbReference type="AlphaFoldDB" id="A0AAV2Q311"/>
<accession>A0AAV2Q311</accession>
<name>A0AAV2Q311_MEGNR</name>
<evidence type="ECO:0000313" key="2">
    <source>
        <dbReference type="Proteomes" id="UP001497623"/>
    </source>
</evidence>
<keyword evidence="2" id="KW-1185">Reference proteome</keyword>